<name>Q1MC93_RHIJ3</name>
<dbReference type="EMBL" id="AM236080">
    <property type="protein sequence ID" value="CAK09438.1"/>
    <property type="molecule type" value="Genomic_DNA"/>
</dbReference>
<keyword evidence="2" id="KW-1185">Reference proteome</keyword>
<dbReference type="KEGG" id="rle:RL3948"/>
<dbReference type="EnsemblBacteria" id="CAK09438">
    <property type="protein sequence ID" value="CAK09438"/>
    <property type="gene ID" value="RL3948"/>
</dbReference>
<gene>
    <name evidence="1" type="ordered locus">RL3948</name>
</gene>
<evidence type="ECO:0000313" key="2">
    <source>
        <dbReference type="Proteomes" id="UP000006575"/>
    </source>
</evidence>
<reference evidence="1 2" key="1">
    <citation type="journal article" date="2006" name="Genome Biol.">
        <title>The genome of Rhizobium leguminosarum has recognizable core and accessory components.</title>
        <authorList>
            <person name="Young J.W."/>
            <person name="Crossman L.C."/>
            <person name="Johnston A.W.B."/>
            <person name="Thomson N.R."/>
            <person name="Ghazoui Z.F."/>
            <person name="Hull K.H."/>
            <person name="Wexler M."/>
            <person name="Curson A.R.J."/>
            <person name="Todd J.D."/>
            <person name="Poole P.S."/>
            <person name="Mauchline T.H."/>
            <person name="East A.K."/>
            <person name="Quail M.A."/>
            <person name="Churcher C."/>
            <person name="Arrowsmith C."/>
            <person name="Cherevach A."/>
            <person name="Chillingworth T."/>
            <person name="Clarke K."/>
            <person name="Cronin A."/>
            <person name="Davis P."/>
            <person name="Fraser A."/>
            <person name="Hance Z."/>
            <person name="Hauser H."/>
            <person name="Jagels K."/>
            <person name="Moule S."/>
            <person name="Mungall K."/>
            <person name="Norbertczak H."/>
            <person name="Rabbinowitsch E."/>
            <person name="Sanders M."/>
            <person name="Simmonds M."/>
            <person name="Whitehead S."/>
            <person name="Parkhill J."/>
        </authorList>
    </citation>
    <scope>NUCLEOTIDE SEQUENCE [LARGE SCALE GENOMIC DNA]</scope>
    <source>
        <strain evidence="2">DSM 114642 / LMG 32736 / 3841</strain>
    </source>
</reference>
<dbReference type="HOGENOM" id="CLU_176066_0_0_5"/>
<dbReference type="GeneID" id="303208952"/>
<dbReference type="AlphaFoldDB" id="Q1MC93"/>
<protein>
    <submittedName>
        <fullName evidence="1">Uncharacterized protein</fullName>
    </submittedName>
</protein>
<sequence length="89" mass="10159">MENELRFTLLETASAFAKACGCALSTVSRRVKNDAAFFSRIKDTSKTFTARTFDEVMFWFAENWPAEKQMPLGLMKWMAETGHQRAEVA</sequence>
<dbReference type="Proteomes" id="UP000006575">
    <property type="component" value="Chromosome"/>
</dbReference>
<dbReference type="RefSeq" id="WP_011653381.1">
    <property type="nucleotide sequence ID" value="NC_008380.1"/>
</dbReference>
<organism evidence="1 2">
    <name type="scientific">Rhizobium johnstonii (strain DSM 114642 / LMG 32736 / 3841)</name>
    <name type="common">Rhizobium leguminosarum bv. viciae</name>
    <dbReference type="NCBI Taxonomy" id="216596"/>
    <lineage>
        <taxon>Bacteria</taxon>
        <taxon>Pseudomonadati</taxon>
        <taxon>Pseudomonadota</taxon>
        <taxon>Alphaproteobacteria</taxon>
        <taxon>Hyphomicrobiales</taxon>
        <taxon>Rhizobiaceae</taxon>
        <taxon>Rhizobium/Agrobacterium group</taxon>
        <taxon>Rhizobium</taxon>
        <taxon>Rhizobium johnstonii</taxon>
    </lineage>
</organism>
<accession>Q1MC93</accession>
<proteinExistence type="predicted"/>
<evidence type="ECO:0000313" key="1">
    <source>
        <dbReference type="EMBL" id="CAK09438.1"/>
    </source>
</evidence>